<protein>
    <submittedName>
        <fullName evidence="2">Uncharacterized protein</fullName>
    </submittedName>
</protein>
<dbReference type="EMBL" id="BQNB010008661">
    <property type="protein sequence ID" value="GJS52525.1"/>
    <property type="molecule type" value="Genomic_DNA"/>
</dbReference>
<feature type="compositionally biased region" description="Pro residues" evidence="1">
    <location>
        <begin position="479"/>
        <end position="503"/>
    </location>
</feature>
<accession>A0ABQ4WI37</accession>
<dbReference type="Proteomes" id="UP001151760">
    <property type="component" value="Unassembled WGS sequence"/>
</dbReference>
<proteinExistence type="predicted"/>
<feature type="region of interest" description="Disordered" evidence="1">
    <location>
        <begin position="470"/>
        <end position="525"/>
    </location>
</feature>
<name>A0ABQ4WI37_9ASTR</name>
<evidence type="ECO:0000313" key="3">
    <source>
        <dbReference type="Proteomes" id="UP001151760"/>
    </source>
</evidence>
<sequence length="602" mass="67604">MTRIDNLEKQLKETKQTFGKAILTLVERVKTLEVALKRKTKRVLLSDSEEEETEAQGRKTNDLDPLVSLVQELVTPSKIVNASGEEQVEDIGPTTLEAAAILTKLKRSSQLTKRERDTRKEGVSKRICWINTGSLDLNTGIDPVTTDSIRVLVPSPDRGRREGKAPTTEERRESCYIAKRTKEQIVQEEQDFKLEAKCYDEGRVYIGKDLTIDKFSKTMVEFATKESLKRFGEELQTKTAKKIKFNDEGYTAKNHLERVLVVAVAIIVPKPVQLNAGRAKINYVRPNINTGRTNVNSVRTRVSMLVFNVNYVRYDSQLPTKTLKQDIVLKDHSKMVLISNAVKEIWDMDVTRPRSFRYEDTYTCPKKFCCLIAKATSAEFPIKWCISEVIGDTSIVVLGNFDGKSDEGFLVDKPNVKGVGYRWMFDIEYLTDSMNYIPVSLENQANPHSGAAVDQGEGSAQPAAPHHIFVDPISSTSQPPIPSSPYSSPPHPSPPLPSPPPFSSPHYSPSRSYEAPLPEGNTLGNAEDSMKLKELMDIVPKLVTRIETLETELQQTKTTYEKAVLTLVKRVNILEKALKRKPLKVVISESEGEEPEDQGRII</sequence>
<organism evidence="2 3">
    <name type="scientific">Tanacetum coccineum</name>
    <dbReference type="NCBI Taxonomy" id="301880"/>
    <lineage>
        <taxon>Eukaryota</taxon>
        <taxon>Viridiplantae</taxon>
        <taxon>Streptophyta</taxon>
        <taxon>Embryophyta</taxon>
        <taxon>Tracheophyta</taxon>
        <taxon>Spermatophyta</taxon>
        <taxon>Magnoliopsida</taxon>
        <taxon>eudicotyledons</taxon>
        <taxon>Gunneridae</taxon>
        <taxon>Pentapetalae</taxon>
        <taxon>asterids</taxon>
        <taxon>campanulids</taxon>
        <taxon>Asterales</taxon>
        <taxon>Asteraceae</taxon>
        <taxon>Asteroideae</taxon>
        <taxon>Anthemideae</taxon>
        <taxon>Anthemidinae</taxon>
        <taxon>Tanacetum</taxon>
    </lineage>
</organism>
<evidence type="ECO:0000256" key="1">
    <source>
        <dbReference type="SAM" id="MobiDB-lite"/>
    </source>
</evidence>
<comment type="caution">
    <text evidence="2">The sequence shown here is derived from an EMBL/GenBank/DDBJ whole genome shotgun (WGS) entry which is preliminary data.</text>
</comment>
<reference evidence="2" key="1">
    <citation type="journal article" date="2022" name="Int. J. Mol. Sci.">
        <title>Draft Genome of Tanacetum Coccineum: Genomic Comparison of Closely Related Tanacetum-Family Plants.</title>
        <authorList>
            <person name="Yamashiro T."/>
            <person name="Shiraishi A."/>
            <person name="Nakayama K."/>
            <person name="Satake H."/>
        </authorList>
    </citation>
    <scope>NUCLEOTIDE SEQUENCE</scope>
</reference>
<reference evidence="2" key="2">
    <citation type="submission" date="2022-01" db="EMBL/GenBank/DDBJ databases">
        <authorList>
            <person name="Yamashiro T."/>
            <person name="Shiraishi A."/>
            <person name="Satake H."/>
            <person name="Nakayama K."/>
        </authorList>
    </citation>
    <scope>NUCLEOTIDE SEQUENCE</scope>
</reference>
<keyword evidence="3" id="KW-1185">Reference proteome</keyword>
<gene>
    <name evidence="2" type="ORF">Tco_0625887</name>
</gene>
<evidence type="ECO:0000313" key="2">
    <source>
        <dbReference type="EMBL" id="GJS52525.1"/>
    </source>
</evidence>